<dbReference type="EMBL" id="JAERWL010000008">
    <property type="protein sequence ID" value="MBM9476659.1"/>
    <property type="molecule type" value="Genomic_DNA"/>
</dbReference>
<organism evidence="6 7">
    <name type="scientific">Nakamurella flavida</name>
    <dbReference type="NCBI Taxonomy" id="363630"/>
    <lineage>
        <taxon>Bacteria</taxon>
        <taxon>Bacillati</taxon>
        <taxon>Actinomycetota</taxon>
        <taxon>Actinomycetes</taxon>
        <taxon>Nakamurellales</taxon>
        <taxon>Nakamurellaceae</taxon>
        <taxon>Nakamurella</taxon>
    </lineage>
</organism>
<keyword evidence="2" id="KW-0808">Transferase</keyword>
<dbReference type="Proteomes" id="UP000663801">
    <property type="component" value="Unassembled WGS sequence"/>
</dbReference>
<feature type="region of interest" description="Disordered" evidence="4">
    <location>
        <begin position="154"/>
        <end position="174"/>
    </location>
</feature>
<dbReference type="AlphaFoldDB" id="A0A938YNV3"/>
<name>A0A938YNV3_9ACTN</name>
<evidence type="ECO:0000256" key="4">
    <source>
        <dbReference type="SAM" id="MobiDB-lite"/>
    </source>
</evidence>
<evidence type="ECO:0000259" key="5">
    <source>
        <dbReference type="Pfam" id="PF13649"/>
    </source>
</evidence>
<reference evidence="6" key="1">
    <citation type="submission" date="2021-01" db="EMBL/GenBank/DDBJ databases">
        <title>KCTC 19127 draft genome.</title>
        <authorList>
            <person name="An D."/>
        </authorList>
    </citation>
    <scope>NUCLEOTIDE SEQUENCE</scope>
    <source>
        <strain evidence="6">KCTC 19127</strain>
    </source>
</reference>
<dbReference type="Pfam" id="PF13649">
    <property type="entry name" value="Methyltransf_25"/>
    <property type="match status" value="1"/>
</dbReference>
<dbReference type="GO" id="GO:0032259">
    <property type="term" value="P:methylation"/>
    <property type="evidence" value="ECO:0007669"/>
    <property type="project" value="UniProtKB-KW"/>
</dbReference>
<comment type="caution">
    <text evidence="6">The sequence shown here is derived from an EMBL/GenBank/DDBJ whole genome shotgun (WGS) entry which is preliminary data.</text>
</comment>
<evidence type="ECO:0000313" key="6">
    <source>
        <dbReference type="EMBL" id="MBM9476659.1"/>
    </source>
</evidence>
<feature type="domain" description="Methyltransferase" evidence="5">
    <location>
        <begin position="55"/>
        <end position="146"/>
    </location>
</feature>
<sequence length="219" mass="23566">MTHHHGSTQDSGRPAPVFDKPYWEEHWDRPATAGQAPVNPHLVRETATLTPGTALDAGCGVGTEARWLAGQGWQVTGADISGAALAAARDHAGADDPGDRPTWIEVDLGIWEPRERWDLVVSHYAHPAIPQLDFHRRLAGWVAPGGTLLIVGHRHGPGGHGQEHHGDHPPAEATATTDGITALLAGGQWRIDTAREVDRVLPGHGRTLQDVVVRATRLR</sequence>
<gene>
    <name evidence="6" type="ORF">JL107_09410</name>
</gene>
<protein>
    <submittedName>
        <fullName evidence="6">Class I SAM-dependent methyltransferase</fullName>
    </submittedName>
</protein>
<proteinExistence type="predicted"/>
<evidence type="ECO:0000313" key="7">
    <source>
        <dbReference type="Proteomes" id="UP000663801"/>
    </source>
</evidence>
<evidence type="ECO:0000256" key="1">
    <source>
        <dbReference type="ARBA" id="ARBA00022603"/>
    </source>
</evidence>
<feature type="region of interest" description="Disordered" evidence="4">
    <location>
        <begin position="1"/>
        <end position="20"/>
    </location>
</feature>
<dbReference type="CDD" id="cd02440">
    <property type="entry name" value="AdoMet_MTases"/>
    <property type="match status" value="1"/>
</dbReference>
<dbReference type="SUPFAM" id="SSF53335">
    <property type="entry name" value="S-adenosyl-L-methionine-dependent methyltransferases"/>
    <property type="match status" value="1"/>
</dbReference>
<dbReference type="InterPro" id="IPR041698">
    <property type="entry name" value="Methyltransf_25"/>
</dbReference>
<keyword evidence="1 6" id="KW-0489">Methyltransferase</keyword>
<dbReference type="Gene3D" id="3.40.50.150">
    <property type="entry name" value="Vaccinia Virus protein VP39"/>
    <property type="match status" value="1"/>
</dbReference>
<keyword evidence="3" id="KW-0949">S-adenosyl-L-methionine</keyword>
<evidence type="ECO:0000256" key="2">
    <source>
        <dbReference type="ARBA" id="ARBA00022679"/>
    </source>
</evidence>
<accession>A0A938YNV3</accession>
<keyword evidence="7" id="KW-1185">Reference proteome</keyword>
<evidence type="ECO:0000256" key="3">
    <source>
        <dbReference type="ARBA" id="ARBA00022691"/>
    </source>
</evidence>
<dbReference type="GO" id="GO:0008168">
    <property type="term" value="F:methyltransferase activity"/>
    <property type="evidence" value="ECO:0007669"/>
    <property type="project" value="UniProtKB-KW"/>
</dbReference>
<dbReference type="InterPro" id="IPR029063">
    <property type="entry name" value="SAM-dependent_MTases_sf"/>
</dbReference>
<dbReference type="PANTHER" id="PTHR43464:SF19">
    <property type="entry name" value="UBIQUINONE BIOSYNTHESIS O-METHYLTRANSFERASE, MITOCHONDRIAL"/>
    <property type="match status" value="1"/>
</dbReference>
<dbReference type="PANTHER" id="PTHR43464">
    <property type="entry name" value="METHYLTRANSFERASE"/>
    <property type="match status" value="1"/>
</dbReference>
<dbReference type="RefSeq" id="WP_205256774.1">
    <property type="nucleotide sequence ID" value="NZ_BAAAPV010000004.1"/>
</dbReference>
<feature type="compositionally biased region" description="Basic and acidic residues" evidence="4">
    <location>
        <begin position="161"/>
        <end position="170"/>
    </location>
</feature>